<keyword evidence="2" id="KW-1185">Reference proteome</keyword>
<evidence type="ECO:0000313" key="1">
    <source>
        <dbReference type="EMBL" id="GHI53259.1"/>
    </source>
</evidence>
<protein>
    <submittedName>
        <fullName evidence="1">Uncharacterized protein</fullName>
    </submittedName>
</protein>
<name>A0ABQ3RBP8_STRRR</name>
<sequence>MDGDVPPVAVEDYAYPNASRILAEKGILLKRGDGHIILADCDSSAKQIRVLTVADPSASRDEVYCFRANAGTGHLTLELPRVFALETADHPISADLTANGVKTTVNVPEDGFEPVGEGTTGGAQSVLVEIRVTG</sequence>
<accession>A0ABQ3RBP8</accession>
<reference evidence="2" key="1">
    <citation type="submission" date="2023-07" db="EMBL/GenBank/DDBJ databases">
        <title>Whole genome shotgun sequence of Streptomyces achromogenes subsp. rubradiris NBRC 14000.</title>
        <authorList>
            <person name="Komaki H."/>
            <person name="Tamura T."/>
        </authorList>
    </citation>
    <scope>NUCLEOTIDE SEQUENCE [LARGE SCALE GENOMIC DNA]</scope>
    <source>
        <strain evidence="2">NBRC 14000</strain>
    </source>
</reference>
<comment type="caution">
    <text evidence="1">The sequence shown here is derived from an EMBL/GenBank/DDBJ whole genome shotgun (WGS) entry which is preliminary data.</text>
</comment>
<evidence type="ECO:0000313" key="2">
    <source>
        <dbReference type="Proteomes" id="UP000646738"/>
    </source>
</evidence>
<dbReference type="Proteomes" id="UP000646738">
    <property type="component" value="Unassembled WGS sequence"/>
</dbReference>
<dbReference type="RefSeq" id="WP_229926967.1">
    <property type="nucleotide sequence ID" value="NZ_BNCB01000025.1"/>
</dbReference>
<dbReference type="EMBL" id="BNEA01000015">
    <property type="protein sequence ID" value="GHI53259.1"/>
    <property type="molecule type" value="Genomic_DNA"/>
</dbReference>
<organism evidence="1 2">
    <name type="scientific">Streptomyces rubradiris</name>
    <name type="common">Streptomyces achromogenes subsp. rubradiris</name>
    <dbReference type="NCBI Taxonomy" id="285531"/>
    <lineage>
        <taxon>Bacteria</taxon>
        <taxon>Bacillati</taxon>
        <taxon>Actinomycetota</taxon>
        <taxon>Actinomycetes</taxon>
        <taxon>Kitasatosporales</taxon>
        <taxon>Streptomycetaceae</taxon>
        <taxon>Streptomyces</taxon>
    </lineage>
</organism>
<gene>
    <name evidence="1" type="ORF">Srubr_31050</name>
</gene>
<proteinExistence type="predicted"/>